<dbReference type="Proteomes" id="UP000248916">
    <property type="component" value="Unassembled WGS sequence"/>
</dbReference>
<proteinExistence type="predicted"/>
<accession>A0A2W7N5N3</accession>
<reference evidence="1 2" key="1">
    <citation type="submission" date="2018-06" db="EMBL/GenBank/DDBJ databases">
        <title>Genomic Encyclopedia of Archaeal and Bacterial Type Strains, Phase II (KMG-II): from individual species to whole genera.</title>
        <authorList>
            <person name="Goeker M."/>
        </authorList>
    </citation>
    <scope>NUCLEOTIDE SEQUENCE [LARGE SCALE GENOMIC DNA]</scope>
    <source>
        <strain evidence="1 2">DSM 22009</strain>
    </source>
</reference>
<evidence type="ECO:0008006" key="3">
    <source>
        <dbReference type="Google" id="ProtNLM"/>
    </source>
</evidence>
<evidence type="ECO:0000313" key="2">
    <source>
        <dbReference type="Proteomes" id="UP000248916"/>
    </source>
</evidence>
<dbReference type="Gene3D" id="1.20.120.160">
    <property type="entry name" value="HPT domain"/>
    <property type="match status" value="1"/>
</dbReference>
<sequence length="124" mass="13284">MQISRLPLRENAAADVHRMVGTNGPQTADLAERIGPDLEGLAERLSIISRLYRDGRNAEIGRLAREVAGMSQSLGLLQISRVAAALDGLASGRDPAALGANVARLLRLGDDALHTLWALHDAHY</sequence>
<organism evidence="1 2">
    <name type="scientific">Palleronia aestuarii</name>
    <dbReference type="NCBI Taxonomy" id="568105"/>
    <lineage>
        <taxon>Bacteria</taxon>
        <taxon>Pseudomonadati</taxon>
        <taxon>Pseudomonadota</taxon>
        <taxon>Alphaproteobacteria</taxon>
        <taxon>Rhodobacterales</taxon>
        <taxon>Roseobacteraceae</taxon>
        <taxon>Palleronia</taxon>
    </lineage>
</organism>
<gene>
    <name evidence="1" type="ORF">LX81_02621</name>
</gene>
<dbReference type="EMBL" id="QKZL01000011">
    <property type="protein sequence ID" value="PZX15033.1"/>
    <property type="molecule type" value="Genomic_DNA"/>
</dbReference>
<dbReference type="OrthoDB" id="7873775at2"/>
<evidence type="ECO:0000313" key="1">
    <source>
        <dbReference type="EMBL" id="PZX15033.1"/>
    </source>
</evidence>
<name>A0A2W7N5N3_9RHOB</name>
<dbReference type="RefSeq" id="WP_146259426.1">
    <property type="nucleotide sequence ID" value="NZ_QKZL01000011.1"/>
</dbReference>
<protein>
    <recommendedName>
        <fullName evidence="3">Hpt domain-containing protein</fullName>
    </recommendedName>
</protein>
<dbReference type="SUPFAM" id="SSF47226">
    <property type="entry name" value="Histidine-containing phosphotransfer domain, HPT domain"/>
    <property type="match status" value="1"/>
</dbReference>
<dbReference type="AlphaFoldDB" id="A0A2W7N5N3"/>
<comment type="caution">
    <text evidence="1">The sequence shown here is derived from an EMBL/GenBank/DDBJ whole genome shotgun (WGS) entry which is preliminary data.</text>
</comment>
<dbReference type="GO" id="GO:0000160">
    <property type="term" value="P:phosphorelay signal transduction system"/>
    <property type="evidence" value="ECO:0007669"/>
    <property type="project" value="InterPro"/>
</dbReference>
<dbReference type="InterPro" id="IPR036641">
    <property type="entry name" value="HPT_dom_sf"/>
</dbReference>
<keyword evidence="2" id="KW-1185">Reference proteome</keyword>